<organism evidence="2 3">
    <name type="scientific">Clostridium sulfidigenes</name>
    <dbReference type="NCBI Taxonomy" id="318464"/>
    <lineage>
        <taxon>Bacteria</taxon>
        <taxon>Bacillati</taxon>
        <taxon>Bacillota</taxon>
        <taxon>Clostridia</taxon>
        <taxon>Eubacteriales</taxon>
        <taxon>Clostridiaceae</taxon>
        <taxon>Clostridium</taxon>
    </lineage>
</organism>
<protein>
    <recommendedName>
        <fullName evidence="4">DUF2628 domain-containing protein</fullName>
    </recommendedName>
</protein>
<dbReference type="RefSeq" id="WP_035132132.1">
    <property type="nucleotide sequence ID" value="NZ_JPMD01000017.1"/>
</dbReference>
<evidence type="ECO:0008006" key="4">
    <source>
        <dbReference type="Google" id="ProtNLM"/>
    </source>
</evidence>
<keyword evidence="1" id="KW-0472">Membrane</keyword>
<evidence type="ECO:0000313" key="3">
    <source>
        <dbReference type="Proteomes" id="UP000028542"/>
    </source>
</evidence>
<gene>
    <name evidence="2" type="ORF">IO99_08185</name>
</gene>
<dbReference type="Proteomes" id="UP000028542">
    <property type="component" value="Unassembled WGS sequence"/>
</dbReference>
<sequence length="161" mass="18902">MNSGLVDKKLTKEELKSFIGDKNIDYYEKRLDIYFNESADMTPKWNWAAFVFGFFWMAYRKMYLCASAIIPLYIILRPGGIRNFIHPFIVFLWVLIGMYSNRIYYEHAKIKINKIKNMRIGNDEKNKKIRQSGGTNKIAVIILAIILVIIISALPTPFFKY</sequence>
<reference evidence="2 3" key="1">
    <citation type="submission" date="2014-07" db="EMBL/GenBank/DDBJ databases">
        <title>Draft genome of Clostridium sulfidigenes 113A isolated from sediments associated with methane hydrate from Krishna Godavari basin.</title>
        <authorList>
            <person name="Honkalas V.S."/>
            <person name="Dabir A.P."/>
            <person name="Arora P."/>
            <person name="Dhakephalkar P.K."/>
        </authorList>
    </citation>
    <scope>NUCLEOTIDE SEQUENCE [LARGE SCALE GENOMIC DNA]</scope>
    <source>
        <strain evidence="2 3">113A</strain>
    </source>
</reference>
<dbReference type="STRING" id="318464.IO99_08185"/>
<dbReference type="EMBL" id="JPMD01000017">
    <property type="protein sequence ID" value="KEZ86848.1"/>
    <property type="molecule type" value="Genomic_DNA"/>
</dbReference>
<evidence type="ECO:0000313" key="2">
    <source>
        <dbReference type="EMBL" id="KEZ86848.1"/>
    </source>
</evidence>
<evidence type="ECO:0000256" key="1">
    <source>
        <dbReference type="SAM" id="Phobius"/>
    </source>
</evidence>
<dbReference type="eggNOG" id="COG4969">
    <property type="taxonomic scope" value="Bacteria"/>
</dbReference>
<keyword evidence="3" id="KW-1185">Reference proteome</keyword>
<dbReference type="AlphaFoldDB" id="A0A084JD14"/>
<name>A0A084JD14_9CLOT</name>
<feature type="transmembrane region" description="Helical" evidence="1">
    <location>
        <begin position="138"/>
        <end position="159"/>
    </location>
</feature>
<keyword evidence="1" id="KW-0812">Transmembrane</keyword>
<feature type="transmembrane region" description="Helical" evidence="1">
    <location>
        <begin position="85"/>
        <end position="105"/>
    </location>
</feature>
<accession>A0A084JD14</accession>
<dbReference type="InterPro" id="IPR024399">
    <property type="entry name" value="DUF2628"/>
</dbReference>
<proteinExistence type="predicted"/>
<keyword evidence="1" id="KW-1133">Transmembrane helix</keyword>
<comment type="caution">
    <text evidence="2">The sequence shown here is derived from an EMBL/GenBank/DDBJ whole genome shotgun (WGS) entry which is preliminary data.</text>
</comment>
<feature type="transmembrane region" description="Helical" evidence="1">
    <location>
        <begin position="62"/>
        <end position="79"/>
    </location>
</feature>
<dbReference type="Pfam" id="PF10947">
    <property type="entry name" value="DUF2628"/>
    <property type="match status" value="1"/>
</dbReference>